<name>A0A5P9QE24_9MICO</name>
<dbReference type="Gene3D" id="3.90.1210.10">
    <property type="entry name" value="Antifreeze-like/N-acetylneuraminic acid synthase C-terminal domain"/>
    <property type="match status" value="1"/>
</dbReference>
<dbReference type="EMBL" id="CP045529">
    <property type="protein sequence ID" value="QFU99352.1"/>
    <property type="molecule type" value="Genomic_DNA"/>
</dbReference>
<keyword evidence="4" id="KW-1185">Reference proteome</keyword>
<gene>
    <name evidence="3" type="ORF">KDY119_02881</name>
</gene>
<sequence>MLRSRVARAFWRARFAIAAVCLGLAAALVVGALRPAPPATVPVLVVAHDVAAGTPLDTHDVRVSRVPTALAPQTAYREPDDAAGRVASVALAAGTVVTPGLVAAGGVAATAPKGRVVVALSLGDDPAAALVGPGDHVDLLASTTDGATDEPSGTDTNDTGDTGGDAPERRERTSSYLARRALVLPQAQAEHGSGGGLLGGDSTATAPTIVVAVTAKEAEAIAGRPDWARVTAVLVR</sequence>
<feature type="domain" description="SAF" evidence="2">
    <location>
        <begin position="41"/>
        <end position="103"/>
    </location>
</feature>
<proteinExistence type="predicted"/>
<dbReference type="Pfam" id="PF08666">
    <property type="entry name" value="SAF"/>
    <property type="match status" value="1"/>
</dbReference>
<dbReference type="Proteomes" id="UP000326702">
    <property type="component" value="Chromosome"/>
</dbReference>
<dbReference type="AlphaFoldDB" id="A0A5P9QE24"/>
<protein>
    <recommendedName>
        <fullName evidence="2">SAF domain-containing protein</fullName>
    </recommendedName>
</protein>
<dbReference type="CDD" id="cd11614">
    <property type="entry name" value="SAF_CpaB_FlgA_like"/>
    <property type="match status" value="1"/>
</dbReference>
<dbReference type="InterPro" id="IPR017592">
    <property type="entry name" value="Pilus_assmbl_Flp-typ_CpaB"/>
</dbReference>
<organism evidence="3 4">
    <name type="scientific">Luteimicrobium xylanilyticum</name>
    <dbReference type="NCBI Taxonomy" id="1133546"/>
    <lineage>
        <taxon>Bacteria</taxon>
        <taxon>Bacillati</taxon>
        <taxon>Actinomycetota</taxon>
        <taxon>Actinomycetes</taxon>
        <taxon>Micrococcales</taxon>
        <taxon>Luteimicrobium</taxon>
    </lineage>
</organism>
<dbReference type="NCBIfam" id="TIGR03177">
    <property type="entry name" value="pilus_cpaB"/>
    <property type="match status" value="1"/>
</dbReference>
<evidence type="ECO:0000259" key="2">
    <source>
        <dbReference type="SMART" id="SM00858"/>
    </source>
</evidence>
<accession>A0A5P9QE24</accession>
<evidence type="ECO:0000256" key="1">
    <source>
        <dbReference type="SAM" id="MobiDB-lite"/>
    </source>
</evidence>
<dbReference type="InterPro" id="IPR013974">
    <property type="entry name" value="SAF"/>
</dbReference>
<evidence type="ECO:0000313" key="3">
    <source>
        <dbReference type="EMBL" id="QFU99352.1"/>
    </source>
</evidence>
<evidence type="ECO:0000313" key="4">
    <source>
        <dbReference type="Proteomes" id="UP000326702"/>
    </source>
</evidence>
<dbReference type="SMART" id="SM00858">
    <property type="entry name" value="SAF"/>
    <property type="match status" value="1"/>
</dbReference>
<feature type="region of interest" description="Disordered" evidence="1">
    <location>
        <begin position="140"/>
        <end position="173"/>
    </location>
</feature>
<dbReference type="KEGG" id="lxl:KDY119_02881"/>
<reference evidence="3 4" key="1">
    <citation type="submission" date="2019-10" db="EMBL/GenBank/DDBJ databases">
        <title>Genome sequence of Luteimicrobium xylanilyticum HY-24.</title>
        <authorList>
            <person name="Kim D.Y."/>
            <person name="Park H.-Y."/>
        </authorList>
    </citation>
    <scope>NUCLEOTIDE SEQUENCE [LARGE SCALE GENOMIC DNA]</scope>
    <source>
        <strain evidence="3 4">HY-24</strain>
    </source>
</reference>